<feature type="binding site" evidence="10">
    <location>
        <position position="173"/>
    </location>
    <ligand>
        <name>Mg(2+)</name>
        <dbReference type="ChEBI" id="CHEBI:18420"/>
        <label>1</label>
        <note>ligand shared between trimeric partners</note>
    </ligand>
</feature>
<dbReference type="InterPro" id="IPR011004">
    <property type="entry name" value="Trimer_LpxA-like_sf"/>
</dbReference>
<organism evidence="12 13">
    <name type="scientific">Cellulomonas fimi</name>
    <dbReference type="NCBI Taxonomy" id="1708"/>
    <lineage>
        <taxon>Bacteria</taxon>
        <taxon>Bacillati</taxon>
        <taxon>Actinomycetota</taxon>
        <taxon>Actinomycetes</taxon>
        <taxon>Micrococcales</taxon>
        <taxon>Cellulomonadaceae</taxon>
        <taxon>Cellulomonas</taxon>
    </lineage>
</organism>
<evidence type="ECO:0000313" key="13">
    <source>
        <dbReference type="Proteomes" id="UP000562124"/>
    </source>
</evidence>
<comment type="caution">
    <text evidence="10">Lacks conserved residue(s) required for the propagation of feature annotation.</text>
</comment>
<sequence>MSTRTAWGLGLATTTTAAGSATGSGTGQATLDVWYPAPRLGAPPADDAATAGELARLTALETEDPARGVRTVVVRTVVDLDAPPTDAADAYLRLHLLSHRLVAPNGQNLDGIFGRLANVVWTDRGPCAVEDFEATRLRLRARTGTPVTVHGVDKFPRMVDYVLPAGVRVADADRVRLGAHLAPGTTVMHEGFVNFNAGTLGASMVEGRISAGVVVGDGSDIGGGASIMGTLSGGGREVISIGRRSLLGANAGIGISLGDDCVVEAGLYVTGGTRVTVLDATDPDGVTGPAGRAADRTVRARDLSGLDNLLFRRNSVTGAVEALSRAGAGVQLNAALHHH</sequence>
<dbReference type="NCBIfam" id="TIGR03535">
    <property type="entry name" value="DapD_actino"/>
    <property type="match status" value="1"/>
</dbReference>
<dbReference type="AlphaFoldDB" id="A0A7Y0LZY8"/>
<keyword evidence="5 10" id="KW-0479">Metal-binding</keyword>
<dbReference type="Pfam" id="PF14789">
    <property type="entry name" value="THDPS_M"/>
    <property type="match status" value="1"/>
</dbReference>
<dbReference type="UniPathway" id="UPA00034">
    <property type="reaction ID" value="UER00019"/>
</dbReference>
<dbReference type="InterPro" id="IPR026586">
    <property type="entry name" value="Type2_DapD"/>
</dbReference>
<keyword evidence="7 10" id="KW-0220">Diaminopimelate biosynthesis</keyword>
<feature type="binding site" evidence="10">
    <location>
        <position position="226"/>
    </location>
    <ligand>
        <name>succinyl-CoA</name>
        <dbReference type="ChEBI" id="CHEBI:57292"/>
    </ligand>
</feature>
<dbReference type="GO" id="GO:0009089">
    <property type="term" value="P:lysine biosynthetic process via diaminopimelate"/>
    <property type="evidence" value="ECO:0007669"/>
    <property type="project" value="UniProtKB-UniRule"/>
</dbReference>
<feature type="active site" description="Acyl-anhydride intermediate" evidence="10">
    <location>
        <position position="206"/>
    </location>
</feature>
<dbReference type="Gene3D" id="3.30.70.2010">
    <property type="match status" value="1"/>
</dbReference>
<evidence type="ECO:0000256" key="7">
    <source>
        <dbReference type="ARBA" id="ARBA00022915"/>
    </source>
</evidence>
<evidence type="ECO:0000256" key="9">
    <source>
        <dbReference type="ARBA" id="ARBA00023315"/>
    </source>
</evidence>
<reference evidence="12 13" key="1">
    <citation type="submission" date="2020-04" db="EMBL/GenBank/DDBJ databases">
        <title>Sequencing and Assembly of C. fimi.</title>
        <authorList>
            <person name="Ramsey A.R."/>
        </authorList>
    </citation>
    <scope>NUCLEOTIDE SEQUENCE [LARGE SCALE GENOMIC DNA]</scope>
    <source>
        <strain evidence="12 13">SB</strain>
    </source>
</reference>
<evidence type="ECO:0000256" key="5">
    <source>
        <dbReference type="ARBA" id="ARBA00022723"/>
    </source>
</evidence>
<dbReference type="GO" id="GO:0008666">
    <property type="term" value="F:2,3,4,5-tetrahydropyridine-2,6-dicarboxylate N-succinyltransferase activity"/>
    <property type="evidence" value="ECO:0007669"/>
    <property type="project" value="UniProtKB-UniRule"/>
</dbReference>
<dbReference type="HAMAP" id="MF_02122">
    <property type="entry name" value="DapD_type2"/>
    <property type="match status" value="1"/>
</dbReference>
<gene>
    <name evidence="10 12" type="primary">dapD</name>
    <name evidence="12" type="ORF">HIR71_06535</name>
</gene>
<comment type="pathway">
    <text evidence="10">Amino-acid biosynthesis; L-lysine biosynthesis via DAP pathway; LL-2,6-diaminopimelate from (S)-tetrahydrodipicolinate (succinylase route): step 1/3.</text>
</comment>
<comment type="function">
    <text evidence="10">Catalyzes the conversion of the cyclic tetrahydrodipicolinate (THDP) into the acyclic N-succinyl-L-2-amino-6-oxopimelate using succinyl-CoA.</text>
</comment>
<dbReference type="EC" id="2.3.1.117" evidence="10"/>
<dbReference type="InterPro" id="IPR001451">
    <property type="entry name" value="Hexapep"/>
</dbReference>
<evidence type="ECO:0000256" key="2">
    <source>
        <dbReference type="ARBA" id="ARBA00022490"/>
    </source>
</evidence>
<dbReference type="GO" id="GO:0005737">
    <property type="term" value="C:cytoplasm"/>
    <property type="evidence" value="ECO:0007669"/>
    <property type="project" value="UniProtKB-SubCell"/>
</dbReference>
<feature type="binding site" evidence="10">
    <location>
        <position position="223"/>
    </location>
    <ligand>
        <name>succinyl-CoA</name>
        <dbReference type="ChEBI" id="CHEBI:57292"/>
    </ligand>
</feature>
<feature type="binding site" evidence="10">
    <location>
        <begin position="312"/>
        <end position="315"/>
    </location>
    <ligand>
        <name>succinyl-CoA</name>
        <dbReference type="ChEBI" id="CHEBI:57292"/>
    </ligand>
</feature>
<dbReference type="GO" id="GO:0019877">
    <property type="term" value="P:diaminopimelate biosynthetic process"/>
    <property type="evidence" value="ECO:0007669"/>
    <property type="project" value="UniProtKB-UniRule"/>
</dbReference>
<dbReference type="Gene3D" id="2.160.10.10">
    <property type="entry name" value="Hexapeptide repeat proteins"/>
    <property type="match status" value="1"/>
</dbReference>
<dbReference type="Gene3D" id="3.30.60.70">
    <property type="entry name" value="Trimeric LpxA-like enzymes"/>
    <property type="match status" value="1"/>
</dbReference>
<keyword evidence="13" id="KW-1185">Reference proteome</keyword>
<dbReference type="EMBL" id="JABCJJ010000007">
    <property type="protein sequence ID" value="NMR19882.1"/>
    <property type="molecule type" value="Genomic_DNA"/>
</dbReference>
<dbReference type="Pfam" id="PF14602">
    <property type="entry name" value="Hexapep_2"/>
    <property type="match status" value="1"/>
</dbReference>
<comment type="caution">
    <text evidence="12">The sequence shown here is derived from an EMBL/GenBank/DDBJ whole genome shotgun (WGS) entry which is preliminary data.</text>
</comment>
<proteinExistence type="inferred from homology"/>
<comment type="subunit">
    <text evidence="1 10">Homotrimer.</text>
</comment>
<dbReference type="FunFam" id="2.160.10.10:FF:000009">
    <property type="entry name" value="2,3,4,5-tetrahydropyridine-2,6-dicarboxylate N-succinyltransferase"/>
    <property type="match status" value="1"/>
</dbReference>
<feature type="binding site" evidence="10">
    <location>
        <position position="272"/>
    </location>
    <ligand>
        <name>succinyl-CoA</name>
        <dbReference type="ChEBI" id="CHEBI:57292"/>
    </ligand>
</feature>
<dbReference type="GO" id="GO:0000287">
    <property type="term" value="F:magnesium ion binding"/>
    <property type="evidence" value="ECO:0007669"/>
    <property type="project" value="UniProtKB-UniRule"/>
</dbReference>
<evidence type="ECO:0000256" key="4">
    <source>
        <dbReference type="ARBA" id="ARBA00022679"/>
    </source>
</evidence>
<keyword evidence="4 10" id="KW-0808">Transferase</keyword>
<evidence type="ECO:0000256" key="3">
    <source>
        <dbReference type="ARBA" id="ARBA00022605"/>
    </source>
</evidence>
<dbReference type="Proteomes" id="UP000562124">
    <property type="component" value="Unassembled WGS sequence"/>
</dbReference>
<name>A0A7Y0LZY8_CELFI</name>
<dbReference type="InterPro" id="IPR019875">
    <property type="entry name" value="DapD_actinobacteria"/>
</dbReference>
<evidence type="ECO:0000256" key="1">
    <source>
        <dbReference type="ARBA" id="ARBA00011233"/>
    </source>
</evidence>
<feature type="binding site" evidence="10">
    <location>
        <position position="208"/>
    </location>
    <ligand>
        <name>succinyl-CoA</name>
        <dbReference type="ChEBI" id="CHEBI:57292"/>
    </ligand>
</feature>
<dbReference type="InterPro" id="IPR038361">
    <property type="entry name" value="THDPS_M_sf"/>
</dbReference>
<accession>A0A7Y0LZY8</accession>
<feature type="binding site" evidence="10">
    <location>
        <position position="249"/>
    </location>
    <ligand>
        <name>succinyl-CoA</name>
        <dbReference type="ChEBI" id="CHEBI:57292"/>
    </ligand>
</feature>
<comment type="catalytic activity">
    <reaction evidence="10">
        <text>(S)-2,3,4,5-tetrahydrodipicolinate + succinyl-CoA + H2O = (S)-2-succinylamino-6-oxoheptanedioate + CoA</text>
        <dbReference type="Rhea" id="RHEA:17325"/>
        <dbReference type="ChEBI" id="CHEBI:15377"/>
        <dbReference type="ChEBI" id="CHEBI:15685"/>
        <dbReference type="ChEBI" id="CHEBI:16845"/>
        <dbReference type="ChEBI" id="CHEBI:57287"/>
        <dbReference type="ChEBI" id="CHEBI:57292"/>
        <dbReference type="EC" id="2.3.1.117"/>
    </reaction>
</comment>
<feature type="binding site" evidence="10">
    <location>
        <begin position="264"/>
        <end position="265"/>
    </location>
    <ligand>
        <name>succinyl-CoA</name>
        <dbReference type="ChEBI" id="CHEBI:57292"/>
    </ligand>
</feature>
<feature type="domain" description="2,3,4,5-tetrahydropyridine-2,6-dicarboxylate N-succinyltransferase middle" evidence="11">
    <location>
        <begin position="116"/>
        <end position="157"/>
    </location>
</feature>
<evidence type="ECO:0000313" key="12">
    <source>
        <dbReference type="EMBL" id="NMR19882.1"/>
    </source>
</evidence>
<comment type="subcellular location">
    <subcellularLocation>
        <location evidence="10">Cytoplasm</location>
    </subcellularLocation>
</comment>
<feature type="binding site" evidence="10">
    <location>
        <position position="190"/>
    </location>
    <ligand>
        <name>Mg(2+)</name>
        <dbReference type="ChEBI" id="CHEBI:18420"/>
        <label>2</label>
        <note>ligand shared between trimeric partners</note>
    </ligand>
</feature>
<evidence type="ECO:0000256" key="6">
    <source>
        <dbReference type="ARBA" id="ARBA00022842"/>
    </source>
</evidence>
<evidence type="ECO:0000256" key="8">
    <source>
        <dbReference type="ARBA" id="ARBA00023154"/>
    </source>
</evidence>
<keyword evidence="8 10" id="KW-0457">Lysine biosynthesis</keyword>
<dbReference type="SUPFAM" id="SSF51161">
    <property type="entry name" value="Trimeric LpxA-like enzymes"/>
    <property type="match status" value="1"/>
</dbReference>
<evidence type="ECO:0000256" key="10">
    <source>
        <dbReference type="HAMAP-Rule" id="MF_02122"/>
    </source>
</evidence>
<keyword evidence="6 10" id="KW-0460">Magnesium</keyword>
<protein>
    <recommendedName>
        <fullName evidence="10">2,3,4,5-tetrahydropyridine-2,6-dicarboxylate N-succinyltransferase</fullName>
        <ecNumber evidence="10">2.3.1.117</ecNumber>
    </recommendedName>
    <alternativeName>
        <fullName evidence="10">Tetrahydrodipicolinate N-succinyltransferase</fullName>
        <shortName evidence="10">THDP succinyltransferase</shortName>
        <shortName evidence="10">THP succinyltransferase</shortName>
    </alternativeName>
    <alternativeName>
        <fullName evidence="10">Tetrahydropicolinate succinylase</fullName>
    </alternativeName>
</protein>
<keyword evidence="3 10" id="KW-0028">Amino-acid biosynthesis</keyword>
<dbReference type="RefSeq" id="WP_169324254.1">
    <property type="nucleotide sequence ID" value="NZ_JABCJJ010000007.1"/>
</dbReference>
<keyword evidence="2 10" id="KW-0963">Cytoplasm</keyword>
<comment type="similarity">
    <text evidence="10">Belongs to the type 2 tetrahydrodipicolinate N-succinyltransferase family.</text>
</comment>
<evidence type="ECO:0000259" key="11">
    <source>
        <dbReference type="Pfam" id="PF14789"/>
    </source>
</evidence>
<dbReference type="InterPro" id="IPR032784">
    <property type="entry name" value="THDPS_M"/>
</dbReference>
<dbReference type="CDD" id="cd04649">
    <property type="entry name" value="LbH_THP_succinylT_putative"/>
    <property type="match status" value="1"/>
</dbReference>
<keyword evidence="9 10" id="KW-0012">Acyltransferase</keyword>